<dbReference type="Proteomes" id="UP000323708">
    <property type="component" value="Unassembled WGS sequence"/>
</dbReference>
<feature type="signal peptide" evidence="1">
    <location>
        <begin position="1"/>
        <end position="23"/>
    </location>
</feature>
<comment type="caution">
    <text evidence="2">The sequence shown here is derived from an EMBL/GenBank/DDBJ whole genome shotgun (WGS) entry which is preliminary data.</text>
</comment>
<name>A0A5B0WTD7_9GAMM</name>
<sequence>MRRPVAFCALIAASLGWHSTAQAFRNCDPSQDSTGFRGSSRYYIGELQFDAATGDTIGTETHYNYSNPGDDDIVECHVTYAITGVFDAAGQLFLLDAERSGFSRGCDSEFIAVNYPELTSYTLQVSRAEDDTVEVVRADSGEAVGEGNWHDGSVSYKTQETCELY</sequence>
<keyword evidence="1" id="KW-0732">Signal</keyword>
<evidence type="ECO:0000313" key="3">
    <source>
        <dbReference type="Proteomes" id="UP000323708"/>
    </source>
</evidence>
<evidence type="ECO:0000313" key="2">
    <source>
        <dbReference type="EMBL" id="KAA1189139.1"/>
    </source>
</evidence>
<gene>
    <name evidence="2" type="ORF">F0M18_15800</name>
</gene>
<accession>A0A5B0WTD7</accession>
<reference evidence="2 3" key="1">
    <citation type="submission" date="2019-09" db="EMBL/GenBank/DDBJ databases">
        <authorList>
            <person name="Chen X.-Y."/>
        </authorList>
    </citation>
    <scope>NUCLEOTIDE SEQUENCE [LARGE SCALE GENOMIC DNA]</scope>
    <source>
        <strain evidence="2 3">NY5</strain>
    </source>
</reference>
<evidence type="ECO:0000256" key="1">
    <source>
        <dbReference type="SAM" id="SignalP"/>
    </source>
</evidence>
<organism evidence="2 3">
    <name type="scientific">Pseudohalioglobus sediminis</name>
    <dbReference type="NCBI Taxonomy" id="2606449"/>
    <lineage>
        <taxon>Bacteria</taxon>
        <taxon>Pseudomonadati</taxon>
        <taxon>Pseudomonadota</taxon>
        <taxon>Gammaproteobacteria</taxon>
        <taxon>Cellvibrionales</taxon>
        <taxon>Halieaceae</taxon>
        <taxon>Pseudohalioglobus</taxon>
    </lineage>
</organism>
<dbReference type="EMBL" id="VTUX01000008">
    <property type="protein sequence ID" value="KAA1189139.1"/>
    <property type="molecule type" value="Genomic_DNA"/>
</dbReference>
<dbReference type="AlphaFoldDB" id="A0A5B0WTD7"/>
<proteinExistence type="predicted"/>
<protein>
    <submittedName>
        <fullName evidence="2">Uncharacterized protein</fullName>
    </submittedName>
</protein>
<dbReference type="RefSeq" id="WP_149612437.1">
    <property type="nucleotide sequence ID" value="NZ_VTUX01000008.1"/>
</dbReference>
<feature type="chain" id="PRO_5022801963" evidence="1">
    <location>
        <begin position="24"/>
        <end position="165"/>
    </location>
</feature>
<keyword evidence="3" id="KW-1185">Reference proteome</keyword>